<dbReference type="InterPro" id="IPR010982">
    <property type="entry name" value="Lambda_DNA-bd_dom_sf"/>
</dbReference>
<dbReference type="Gene3D" id="1.10.260.40">
    <property type="entry name" value="lambda repressor-like DNA-binding domains"/>
    <property type="match status" value="1"/>
</dbReference>
<reference evidence="3" key="1">
    <citation type="submission" date="2020-04" db="EMBL/GenBank/DDBJ databases">
        <title>Deep metagenomics examines the oral microbiome during advanced dental caries in children, revealing novel taxa and co-occurrences with host molecules.</title>
        <authorList>
            <person name="Baker J.L."/>
            <person name="Morton J.T."/>
            <person name="Dinis M."/>
            <person name="Alvarez R."/>
            <person name="Tran N.C."/>
            <person name="Knight R."/>
            <person name="Edlund A."/>
        </authorList>
    </citation>
    <scope>NUCLEOTIDE SEQUENCE</scope>
    <source>
        <strain evidence="3">JCVI_22A_bin.2</strain>
        <strain evidence="2">JCVI_3_bin.11</strain>
    </source>
</reference>
<organism evidence="3 4">
    <name type="scientific">Lancefieldella parvula</name>
    <dbReference type="NCBI Taxonomy" id="1382"/>
    <lineage>
        <taxon>Bacteria</taxon>
        <taxon>Bacillati</taxon>
        <taxon>Actinomycetota</taxon>
        <taxon>Coriobacteriia</taxon>
        <taxon>Coriobacteriales</taxon>
        <taxon>Atopobiaceae</taxon>
        <taxon>Lancefieldella</taxon>
    </lineage>
</organism>
<name>A0A930VYR5_9ACTN</name>
<evidence type="ECO:0000313" key="4">
    <source>
        <dbReference type="Proteomes" id="UP000772566"/>
    </source>
</evidence>
<evidence type="ECO:0000313" key="2">
    <source>
        <dbReference type="EMBL" id="MBF4803358.1"/>
    </source>
</evidence>
<comment type="caution">
    <text evidence="3">The sequence shown here is derived from an EMBL/GenBank/DDBJ whole genome shotgun (WGS) entry which is preliminary data.</text>
</comment>
<evidence type="ECO:0000313" key="3">
    <source>
        <dbReference type="EMBL" id="MBF4809041.1"/>
    </source>
</evidence>
<feature type="domain" description="HTH cro/C1-type" evidence="1">
    <location>
        <begin position="13"/>
        <end position="67"/>
    </location>
</feature>
<dbReference type="PROSITE" id="PS50943">
    <property type="entry name" value="HTH_CROC1"/>
    <property type="match status" value="1"/>
</dbReference>
<gene>
    <name evidence="3" type="ORF">HXK23_02265</name>
    <name evidence="2" type="ORF">HXK24_06050</name>
</gene>
<dbReference type="RefSeq" id="WP_035427876.1">
    <property type="nucleotide sequence ID" value="NZ_CAUQBC010000001.1"/>
</dbReference>
<sequence>MEQISNRLVGQCLRDLRKKQRLTQEAVAEHLAGDQAFISKVESGERGVKLGEVFSFAEALGIEASELIEALRTYR</sequence>
<protein>
    <submittedName>
        <fullName evidence="3">Helix-turn-helix transcriptional regulator</fullName>
    </submittedName>
</protein>
<dbReference type="Proteomes" id="UP000787322">
    <property type="component" value="Unassembled WGS sequence"/>
</dbReference>
<dbReference type="Proteomes" id="UP000772566">
    <property type="component" value="Unassembled WGS sequence"/>
</dbReference>
<accession>A0A930VYR5</accession>
<proteinExistence type="predicted"/>
<dbReference type="CDD" id="cd00093">
    <property type="entry name" value="HTH_XRE"/>
    <property type="match status" value="1"/>
</dbReference>
<dbReference type="Pfam" id="PF13560">
    <property type="entry name" value="HTH_31"/>
    <property type="match status" value="1"/>
</dbReference>
<evidence type="ECO:0000259" key="1">
    <source>
        <dbReference type="PROSITE" id="PS50943"/>
    </source>
</evidence>
<dbReference type="AlphaFoldDB" id="A0A930VYR5"/>
<dbReference type="SMART" id="SM00530">
    <property type="entry name" value="HTH_XRE"/>
    <property type="match status" value="1"/>
</dbReference>
<dbReference type="SUPFAM" id="SSF47413">
    <property type="entry name" value="lambda repressor-like DNA-binding domains"/>
    <property type="match status" value="1"/>
</dbReference>
<dbReference type="EMBL" id="JABZGU010000182">
    <property type="protein sequence ID" value="MBF4803358.1"/>
    <property type="molecule type" value="Genomic_DNA"/>
</dbReference>
<dbReference type="InterPro" id="IPR001387">
    <property type="entry name" value="Cro/C1-type_HTH"/>
</dbReference>
<dbReference type="EMBL" id="JABZGT010000089">
    <property type="protein sequence ID" value="MBF4809041.1"/>
    <property type="molecule type" value="Genomic_DNA"/>
</dbReference>
<dbReference type="GO" id="GO:0003677">
    <property type="term" value="F:DNA binding"/>
    <property type="evidence" value="ECO:0007669"/>
    <property type="project" value="InterPro"/>
</dbReference>